<comment type="caution">
    <text evidence="1">The sequence shown here is derived from an EMBL/GenBank/DDBJ whole genome shotgun (WGS) entry which is preliminary data.</text>
</comment>
<evidence type="ECO:0000313" key="2">
    <source>
        <dbReference type="Proteomes" id="UP000238274"/>
    </source>
</evidence>
<dbReference type="AlphaFoldDB" id="A0A2S4WHV3"/>
<sequence>MAGSTRDDACKLYGMIEFHNRASETEPYKKLLRQEAKKDLLFNTEAKIAVLQDLLLLSTPGFGPCAPGDDLLQDLGTPSVTKTDAKVQLRPS</sequence>
<keyword evidence="2" id="KW-1185">Reference proteome</keyword>
<evidence type="ECO:0000313" key="1">
    <source>
        <dbReference type="EMBL" id="POW21277.1"/>
    </source>
</evidence>
<name>A0A2S4WHV3_9BASI</name>
<accession>A0A2S4WHV3</accession>
<reference evidence="2" key="2">
    <citation type="journal article" date="2018" name="BMC Genomics">
        <title>Genomic insights into host adaptation between the wheat stripe rust pathogen (Puccinia striiformis f. sp. tritici) and the barley stripe rust pathogen (Puccinia striiformis f. sp. hordei).</title>
        <authorList>
            <person name="Xia C."/>
            <person name="Wang M."/>
            <person name="Yin C."/>
            <person name="Cornejo O.E."/>
            <person name="Hulbert S.H."/>
            <person name="Chen X."/>
        </authorList>
    </citation>
    <scope>NUCLEOTIDE SEQUENCE [LARGE SCALE GENOMIC DNA]</scope>
    <source>
        <strain evidence="2">93TX-2</strain>
    </source>
</reference>
<reference evidence="1 2" key="1">
    <citation type="submission" date="2017-12" db="EMBL/GenBank/DDBJ databases">
        <title>Gene loss provides genomic basis for host adaptation in cereal stripe rust fungi.</title>
        <authorList>
            <person name="Xia C."/>
        </authorList>
    </citation>
    <scope>NUCLEOTIDE SEQUENCE [LARGE SCALE GENOMIC DNA]</scope>
    <source>
        <strain evidence="1 2">93TX-2</strain>
    </source>
</reference>
<organism evidence="1 2">
    <name type="scientific">Puccinia striiformis</name>
    <dbReference type="NCBI Taxonomy" id="27350"/>
    <lineage>
        <taxon>Eukaryota</taxon>
        <taxon>Fungi</taxon>
        <taxon>Dikarya</taxon>
        <taxon>Basidiomycota</taxon>
        <taxon>Pucciniomycotina</taxon>
        <taxon>Pucciniomycetes</taxon>
        <taxon>Pucciniales</taxon>
        <taxon>Pucciniaceae</taxon>
        <taxon>Puccinia</taxon>
    </lineage>
</organism>
<protein>
    <submittedName>
        <fullName evidence="1">Uncharacterized protein</fullName>
    </submittedName>
</protein>
<dbReference type="VEuPathDB" id="FungiDB:PSTT_03366"/>
<proteinExistence type="predicted"/>
<dbReference type="EMBL" id="PKSM01000022">
    <property type="protein sequence ID" value="POW21277.1"/>
    <property type="molecule type" value="Genomic_DNA"/>
</dbReference>
<dbReference type="Proteomes" id="UP000238274">
    <property type="component" value="Unassembled WGS sequence"/>
</dbReference>
<reference evidence="2" key="3">
    <citation type="journal article" date="2018" name="Mol. Plant Microbe Interact.">
        <title>Genome sequence resources for the wheat stripe rust pathogen (Puccinia striiformis f. sp. tritici) and the barley stripe rust pathogen (Puccinia striiformis f. sp. hordei).</title>
        <authorList>
            <person name="Xia C."/>
            <person name="Wang M."/>
            <person name="Yin C."/>
            <person name="Cornejo O.E."/>
            <person name="Hulbert S.H."/>
            <person name="Chen X."/>
        </authorList>
    </citation>
    <scope>NUCLEOTIDE SEQUENCE [LARGE SCALE GENOMIC DNA]</scope>
    <source>
        <strain evidence="2">93TX-2</strain>
    </source>
</reference>
<gene>
    <name evidence="1" type="ORF">PSHT_02542</name>
</gene>
<dbReference type="VEuPathDB" id="FungiDB:PSHT_02542"/>